<dbReference type="AlphaFoldDB" id="A0A3M6VPZ3"/>
<evidence type="ECO:0000313" key="4">
    <source>
        <dbReference type="EMBL" id="RQM14762.1"/>
    </source>
</evidence>
<dbReference type="SUPFAM" id="SSF101447">
    <property type="entry name" value="Formin homology 2 domain (FH2 domain)"/>
    <property type="match status" value="1"/>
</dbReference>
<dbReference type="InterPro" id="IPR019309">
    <property type="entry name" value="WASHC3"/>
</dbReference>
<dbReference type="InterPro" id="IPR051144">
    <property type="entry name" value="Formin_homology_domain"/>
</dbReference>
<reference evidence="5 6" key="1">
    <citation type="submission" date="2018-06" db="EMBL/GenBank/DDBJ databases">
        <title>Comparative genomics of downy mildews reveals potential adaptations to biotrophy.</title>
        <authorList>
            <person name="Fletcher K."/>
            <person name="Klosterman S.J."/>
            <person name="Derevnina L."/>
            <person name="Martin F."/>
            <person name="Koike S."/>
            <person name="Reyes Chin-Wo S."/>
            <person name="Mou B."/>
            <person name="Michelmore R."/>
        </authorList>
    </citation>
    <scope>NUCLEOTIDE SEQUENCE [LARGE SCALE GENOMIC DNA]</scope>
    <source>
        <strain evidence="4 6">R13</strain>
        <strain evidence="3 5">R14</strain>
    </source>
</reference>
<keyword evidence="5" id="KW-1185">Reference proteome</keyword>
<dbReference type="PROSITE" id="PS51444">
    <property type="entry name" value="FH2"/>
    <property type="match status" value="1"/>
</dbReference>
<dbReference type="STRING" id="542832.A0A3M6VPZ3"/>
<feature type="compositionally biased region" description="Acidic residues" evidence="1">
    <location>
        <begin position="68"/>
        <end position="78"/>
    </location>
</feature>
<gene>
    <name evidence="4" type="ORF">DD237_002172</name>
    <name evidence="3" type="ORF">DD238_003132</name>
</gene>
<organism evidence="3 5">
    <name type="scientific">Peronospora effusa</name>
    <dbReference type="NCBI Taxonomy" id="542832"/>
    <lineage>
        <taxon>Eukaryota</taxon>
        <taxon>Sar</taxon>
        <taxon>Stramenopiles</taxon>
        <taxon>Oomycota</taxon>
        <taxon>Peronosporomycetes</taxon>
        <taxon>Peronosporales</taxon>
        <taxon>Peronosporaceae</taxon>
        <taxon>Peronospora</taxon>
    </lineage>
</organism>
<dbReference type="EMBL" id="QKXF01000187">
    <property type="protein sequence ID" value="RQM14762.1"/>
    <property type="molecule type" value="Genomic_DNA"/>
</dbReference>
<evidence type="ECO:0000259" key="2">
    <source>
        <dbReference type="PROSITE" id="PS51444"/>
    </source>
</evidence>
<dbReference type="GO" id="GO:0071203">
    <property type="term" value="C:WASH complex"/>
    <property type="evidence" value="ECO:0007669"/>
    <property type="project" value="InterPro"/>
</dbReference>
<dbReference type="Pfam" id="PF10152">
    <property type="entry name" value="CCDC53"/>
    <property type="match status" value="1"/>
</dbReference>
<feature type="domain" description="FH2" evidence="2">
    <location>
        <begin position="137"/>
        <end position="555"/>
    </location>
</feature>
<evidence type="ECO:0000256" key="1">
    <source>
        <dbReference type="SAM" id="MobiDB-lite"/>
    </source>
</evidence>
<sequence>MFVAQIRLAAVGMTESRAGILRLIGGDSLKPRGVWTEDKVEAQVRMHRLMTVLDFSCGGVLQATTTTESEDGQDDDDAPTASGAEDPYERYRKMLKVGVPRQTVEERMRIDGVNNAGLDGANMKGALHPEQTLAPIASDIPVMKTKRRRWHWTEVSKADRAPPPLEGSLWMQVNEKEAHQRLTAPSQAYIQELYVREIGNIVESSKRAPLKRNARTASTIQRPSRPKSTRTVQILKGNKAVNLELAVNRITSPFADVAKDVNILTAMYLQDTDVRTILAMWPSMAEEIALEEYSEDFEALKLSEQFLVTIRAVPMAKEKLECLLLKLELPSRAENLKQAAGLVTRALNQLCSSPKFTKVMQLLRDFGNLANEEFVENYRVRFSLESLAKMSHTKSFDNKNSMLDGFLHVLWMENDGKLSDFYDEINLVLQCKSVSVDGLTSEMNQLREGYDLVKSVALASSDASDDGAKLAQKAFTQFADDVDDKLRGVQTSLDIMNISVSLRTGLYQHVFLTCLNTKRKFQSWFEEDARAPLDQHLKAIVHFALAAKTKNSLLN</sequence>
<evidence type="ECO:0000313" key="5">
    <source>
        <dbReference type="Proteomes" id="UP000282087"/>
    </source>
</evidence>
<evidence type="ECO:0000313" key="6">
    <source>
        <dbReference type="Proteomes" id="UP000286097"/>
    </source>
</evidence>
<dbReference type="EMBL" id="QLLG01000051">
    <property type="protein sequence ID" value="RMX68829.1"/>
    <property type="molecule type" value="Genomic_DNA"/>
</dbReference>
<dbReference type="SMART" id="SM00498">
    <property type="entry name" value="FH2"/>
    <property type="match status" value="1"/>
</dbReference>
<feature type="region of interest" description="Disordered" evidence="1">
    <location>
        <begin position="65"/>
        <end position="89"/>
    </location>
</feature>
<dbReference type="Proteomes" id="UP000282087">
    <property type="component" value="Unassembled WGS sequence"/>
</dbReference>
<proteinExistence type="predicted"/>
<comment type="caution">
    <text evidence="3">The sequence shown here is derived from an EMBL/GenBank/DDBJ whole genome shotgun (WGS) entry which is preliminary data.</text>
</comment>
<dbReference type="VEuPathDB" id="FungiDB:DD237_002172"/>
<protein>
    <recommendedName>
        <fullName evidence="2">FH2 domain-containing protein</fullName>
    </recommendedName>
</protein>
<accession>A0A3M6VPZ3</accession>
<dbReference type="InterPro" id="IPR015425">
    <property type="entry name" value="FH2_Formin"/>
</dbReference>
<dbReference type="Proteomes" id="UP000286097">
    <property type="component" value="Unassembled WGS sequence"/>
</dbReference>
<dbReference type="Pfam" id="PF02181">
    <property type="entry name" value="FH2"/>
    <property type="match status" value="1"/>
</dbReference>
<dbReference type="Gene3D" id="1.20.58.2220">
    <property type="entry name" value="Formin, FH2 domain"/>
    <property type="match status" value="1"/>
</dbReference>
<evidence type="ECO:0000313" key="3">
    <source>
        <dbReference type="EMBL" id="RMX68829.1"/>
    </source>
</evidence>
<dbReference type="PANTHER" id="PTHR45733">
    <property type="entry name" value="FORMIN-J"/>
    <property type="match status" value="1"/>
</dbReference>
<dbReference type="InterPro" id="IPR042201">
    <property type="entry name" value="FH2_Formin_sf"/>
</dbReference>
<dbReference type="PANTHER" id="PTHR45733:SF8">
    <property type="entry name" value="FORMIN-J"/>
    <property type="match status" value="1"/>
</dbReference>
<name>A0A3M6VPZ3_9STRA</name>